<organism evidence="2 3">
    <name type="scientific">Candidatus Yonathbacteria bacterium RIFCSPHIGHO2_01_FULL_51_10</name>
    <dbReference type="NCBI Taxonomy" id="1802723"/>
    <lineage>
        <taxon>Bacteria</taxon>
        <taxon>Candidatus Yonathiibacteriota</taxon>
    </lineage>
</organism>
<dbReference type="EMBL" id="MHUS01000043">
    <property type="protein sequence ID" value="OHA79776.1"/>
    <property type="molecule type" value="Genomic_DNA"/>
</dbReference>
<dbReference type="Proteomes" id="UP000176997">
    <property type="component" value="Unassembled WGS sequence"/>
</dbReference>
<dbReference type="InterPro" id="IPR025714">
    <property type="entry name" value="Methyltranfer_dom"/>
</dbReference>
<evidence type="ECO:0000313" key="3">
    <source>
        <dbReference type="Proteomes" id="UP000176997"/>
    </source>
</evidence>
<dbReference type="InterPro" id="IPR029063">
    <property type="entry name" value="SAM-dependent_MTases_sf"/>
</dbReference>
<protein>
    <recommendedName>
        <fullName evidence="1">Methyltransferase domain-containing protein</fullName>
    </recommendedName>
</protein>
<comment type="caution">
    <text evidence="2">The sequence shown here is derived from an EMBL/GenBank/DDBJ whole genome shotgun (WGS) entry which is preliminary data.</text>
</comment>
<dbReference type="STRING" id="1802723.A2675_04180"/>
<evidence type="ECO:0000313" key="2">
    <source>
        <dbReference type="EMBL" id="OHA79776.1"/>
    </source>
</evidence>
<reference evidence="2 3" key="1">
    <citation type="journal article" date="2016" name="Nat. Commun.">
        <title>Thousands of microbial genomes shed light on interconnected biogeochemical processes in an aquifer system.</title>
        <authorList>
            <person name="Anantharaman K."/>
            <person name="Brown C.T."/>
            <person name="Hug L.A."/>
            <person name="Sharon I."/>
            <person name="Castelle C.J."/>
            <person name="Probst A.J."/>
            <person name="Thomas B.C."/>
            <person name="Singh A."/>
            <person name="Wilkins M.J."/>
            <person name="Karaoz U."/>
            <person name="Brodie E.L."/>
            <person name="Williams K.H."/>
            <person name="Hubbard S.S."/>
            <person name="Banfield J.F."/>
        </authorList>
    </citation>
    <scope>NUCLEOTIDE SEQUENCE [LARGE SCALE GENOMIC DNA]</scope>
</reference>
<dbReference type="Pfam" id="PF13847">
    <property type="entry name" value="Methyltransf_31"/>
    <property type="match status" value="1"/>
</dbReference>
<gene>
    <name evidence="2" type="ORF">A2675_04180</name>
</gene>
<dbReference type="AlphaFoldDB" id="A0A1G2S3X3"/>
<name>A0A1G2S3X3_9BACT</name>
<evidence type="ECO:0000259" key="1">
    <source>
        <dbReference type="Pfam" id="PF13847"/>
    </source>
</evidence>
<dbReference type="Gene3D" id="3.40.50.150">
    <property type="entry name" value="Vaccinia Virus protein VP39"/>
    <property type="match status" value="1"/>
</dbReference>
<dbReference type="PANTHER" id="PTHR43861">
    <property type="entry name" value="TRANS-ACONITATE 2-METHYLTRANSFERASE-RELATED"/>
    <property type="match status" value="1"/>
</dbReference>
<dbReference type="CDD" id="cd02440">
    <property type="entry name" value="AdoMet_MTases"/>
    <property type="match status" value="1"/>
</dbReference>
<dbReference type="SUPFAM" id="SSF53335">
    <property type="entry name" value="S-adenosyl-L-methionine-dependent methyltransferases"/>
    <property type="match status" value="1"/>
</dbReference>
<feature type="domain" description="Methyltransferase" evidence="1">
    <location>
        <begin position="45"/>
        <end position="200"/>
    </location>
</feature>
<sequence>MNNMLPKTVQDFYRDFNFEEVITNPPLPIQKFLDEEIKFISRHVKQGSKILEVGCGYGRLLNILAEKADKIVGIDFSEPLLEKAHESFKNRKNVELWFMDAQKMSFEDESFDYVLCLDATFGNMPGIEEKVLNEMKRVTKDTGEVVISVFSENAKDAQLENYHRIGLTGIKDDGAAVTSKEGFYSRRFTKKQLQELFERARLSCDVISLCPINYVATGRKNA</sequence>
<proteinExistence type="predicted"/>
<accession>A0A1G2S3X3</accession>